<evidence type="ECO:0000256" key="5">
    <source>
        <dbReference type="ARBA" id="ARBA00022989"/>
    </source>
</evidence>
<feature type="transmembrane region" description="Helical" evidence="8">
    <location>
        <begin position="37"/>
        <end position="59"/>
    </location>
</feature>
<evidence type="ECO:0000313" key="9">
    <source>
        <dbReference type="EMBL" id="RGS41535.1"/>
    </source>
</evidence>
<comment type="subcellular location">
    <subcellularLocation>
        <location evidence="1">Cell membrane</location>
        <topology evidence="1">Multi-pass membrane protein</topology>
    </subcellularLocation>
</comment>
<dbReference type="InterPro" id="IPR004299">
    <property type="entry name" value="MBOAT_fam"/>
</dbReference>
<keyword evidence="3 7" id="KW-1003">Cell membrane</keyword>
<dbReference type="EMBL" id="QRVL01000002">
    <property type="protein sequence ID" value="RGS41535.1"/>
    <property type="molecule type" value="Genomic_DNA"/>
</dbReference>
<dbReference type="PIRSF" id="PIRSF016636">
    <property type="entry name" value="AlgI_DltB"/>
    <property type="match status" value="1"/>
</dbReference>
<dbReference type="PANTHER" id="PTHR13285:SF18">
    <property type="entry name" value="PROTEIN-CYSTEINE N-PALMITOYLTRANSFERASE RASP"/>
    <property type="match status" value="1"/>
</dbReference>
<keyword evidence="7" id="KW-0012">Acyltransferase</keyword>
<dbReference type="GO" id="GO:0042121">
    <property type="term" value="P:alginic acid biosynthetic process"/>
    <property type="evidence" value="ECO:0007669"/>
    <property type="project" value="InterPro"/>
</dbReference>
<comment type="similarity">
    <text evidence="2 7">Belongs to the membrane-bound acyltransferase family.</text>
</comment>
<evidence type="ECO:0000256" key="8">
    <source>
        <dbReference type="SAM" id="Phobius"/>
    </source>
</evidence>
<feature type="transmembrane region" description="Helical" evidence="8">
    <location>
        <begin position="5"/>
        <end position="22"/>
    </location>
</feature>
<keyword evidence="4 8" id="KW-0812">Transmembrane</keyword>
<evidence type="ECO:0000256" key="1">
    <source>
        <dbReference type="ARBA" id="ARBA00004651"/>
    </source>
</evidence>
<feature type="transmembrane region" description="Helical" evidence="8">
    <location>
        <begin position="342"/>
        <end position="360"/>
    </location>
</feature>
<feature type="transmembrane region" description="Helical" evidence="8">
    <location>
        <begin position="395"/>
        <end position="414"/>
    </location>
</feature>
<keyword evidence="5 8" id="KW-1133">Transmembrane helix</keyword>
<evidence type="ECO:0000256" key="6">
    <source>
        <dbReference type="ARBA" id="ARBA00023136"/>
    </source>
</evidence>
<keyword evidence="7" id="KW-0808">Transferase</keyword>
<dbReference type="InterPro" id="IPR051085">
    <property type="entry name" value="MB_O-acyltransferase"/>
</dbReference>
<comment type="caution">
    <text evidence="9">The sequence shown here is derived from an EMBL/GenBank/DDBJ whole genome shotgun (WGS) entry which is preliminary data.</text>
</comment>
<evidence type="ECO:0000256" key="7">
    <source>
        <dbReference type="PIRNR" id="PIRNR016636"/>
    </source>
</evidence>
<sequence length="451" mass="51879">MLFSSFEFLFRFLPVFLVIYYLTPKKFRNVTLLGGSIVFYTIGEAGYITILLACVLVNYTLTRLMYRKNTDGRGIRQKRLLLLALGYDLGVLFFFKYSGLASGLPLGISFYTFQIMAYVIDVYRGRIPAEQSLLRLGTYLTMFPQLISGPITNYADVRVALGRERTIKARQLEEGMKLLIIGLAAKVVIADRIGTLWNSIRMIGFDSISTKLAWMGAFAYSLQLYFDFAGYSMMARGIGKMLGFELPVNFRYPYISKSVTEFWRRWHITLGRWFREYVYIPLGGNRKGKARTFFNLFVVWSLTALWHGANYNFLIWGGILLCCLLVEKLFLLRLLDKSRVIGHLYVLFVVPLSWVAFAVTDLSELGVYMTRLFPFAGHAAGVINHLDYLKYLNDYAPLFLLGVLFATPLPETCYRLIERRWIGRVILLGIFGLCMYYLAVSANNPFLYFNF</sequence>
<dbReference type="GO" id="GO:0005886">
    <property type="term" value="C:plasma membrane"/>
    <property type="evidence" value="ECO:0007669"/>
    <property type="project" value="UniProtKB-SubCell"/>
</dbReference>
<evidence type="ECO:0000256" key="2">
    <source>
        <dbReference type="ARBA" id="ARBA00010323"/>
    </source>
</evidence>
<dbReference type="Pfam" id="PF03062">
    <property type="entry name" value="MBOAT"/>
    <property type="match status" value="1"/>
</dbReference>
<dbReference type="InterPro" id="IPR024194">
    <property type="entry name" value="Ac/AlaTfrase_AlgI/DltB"/>
</dbReference>
<dbReference type="InterPro" id="IPR028362">
    <property type="entry name" value="AlgI"/>
</dbReference>
<feature type="transmembrane region" description="Helical" evidence="8">
    <location>
        <begin position="315"/>
        <end position="335"/>
    </location>
</feature>
<dbReference type="AlphaFoldDB" id="A0A395VAK7"/>
<feature type="transmembrane region" description="Helical" evidence="8">
    <location>
        <begin position="80"/>
        <end position="98"/>
    </location>
</feature>
<protein>
    <submittedName>
        <fullName evidence="9">MBOAT family protein</fullName>
    </submittedName>
</protein>
<reference evidence="9 10" key="1">
    <citation type="submission" date="2018-08" db="EMBL/GenBank/DDBJ databases">
        <title>A genome reference for cultivated species of the human gut microbiota.</title>
        <authorList>
            <person name="Zou Y."/>
            <person name="Xue W."/>
            <person name="Luo G."/>
        </authorList>
    </citation>
    <scope>NUCLEOTIDE SEQUENCE [LARGE SCALE GENOMIC DNA]</scope>
    <source>
        <strain evidence="9 10">AF22-12AC</strain>
    </source>
</reference>
<proteinExistence type="inferred from homology"/>
<evidence type="ECO:0000256" key="3">
    <source>
        <dbReference type="ARBA" id="ARBA00022475"/>
    </source>
</evidence>
<dbReference type="GO" id="GO:0016746">
    <property type="term" value="F:acyltransferase activity"/>
    <property type="evidence" value="ECO:0007669"/>
    <property type="project" value="UniProtKB-KW"/>
</dbReference>
<dbReference type="Proteomes" id="UP000266172">
    <property type="component" value="Unassembled WGS sequence"/>
</dbReference>
<name>A0A395VAK7_9FIRM</name>
<feature type="transmembrane region" description="Helical" evidence="8">
    <location>
        <begin position="212"/>
        <end position="231"/>
    </location>
</feature>
<gene>
    <name evidence="9" type="ORF">DWX93_05295</name>
</gene>
<evidence type="ECO:0000313" key="10">
    <source>
        <dbReference type="Proteomes" id="UP000266172"/>
    </source>
</evidence>
<keyword evidence="6 7" id="KW-0472">Membrane</keyword>
<dbReference type="PANTHER" id="PTHR13285">
    <property type="entry name" value="ACYLTRANSFERASE"/>
    <property type="match status" value="1"/>
</dbReference>
<accession>A0A395VAK7</accession>
<dbReference type="PIRSF" id="PIRSF500217">
    <property type="entry name" value="AlgI"/>
    <property type="match status" value="1"/>
</dbReference>
<organism evidence="9 10">
    <name type="scientific">Roseburia hominis</name>
    <dbReference type="NCBI Taxonomy" id="301301"/>
    <lineage>
        <taxon>Bacteria</taxon>
        <taxon>Bacillati</taxon>
        <taxon>Bacillota</taxon>
        <taxon>Clostridia</taxon>
        <taxon>Lachnospirales</taxon>
        <taxon>Lachnospiraceae</taxon>
        <taxon>Roseburia</taxon>
    </lineage>
</organism>
<feature type="transmembrane region" description="Helical" evidence="8">
    <location>
        <begin position="421"/>
        <end position="439"/>
    </location>
</feature>
<dbReference type="RefSeq" id="WP_118096906.1">
    <property type="nucleotide sequence ID" value="NZ_CAUFGO010000014.1"/>
</dbReference>
<feature type="transmembrane region" description="Helical" evidence="8">
    <location>
        <begin position="292"/>
        <end position="309"/>
    </location>
</feature>
<evidence type="ECO:0000256" key="4">
    <source>
        <dbReference type="ARBA" id="ARBA00022692"/>
    </source>
</evidence>